<name>A0ABD3PJT6_9STRA</name>
<dbReference type="EMBL" id="JALLPJ020000591">
    <property type="protein sequence ID" value="KAL3787949.1"/>
    <property type="molecule type" value="Genomic_DNA"/>
</dbReference>
<keyword evidence="4" id="KW-1185">Reference proteome</keyword>
<feature type="compositionally biased region" description="Polar residues" evidence="2">
    <location>
        <begin position="80"/>
        <end position="92"/>
    </location>
</feature>
<feature type="coiled-coil region" evidence="1">
    <location>
        <begin position="754"/>
        <end position="806"/>
    </location>
</feature>
<feature type="coiled-coil region" evidence="1">
    <location>
        <begin position="430"/>
        <end position="596"/>
    </location>
</feature>
<dbReference type="Proteomes" id="UP001530400">
    <property type="component" value="Unassembled WGS sequence"/>
</dbReference>
<evidence type="ECO:0000313" key="3">
    <source>
        <dbReference type="EMBL" id="KAL3787949.1"/>
    </source>
</evidence>
<sequence length="827" mass="93527">MKASTPRTSRLAAVASARRRQRKERLSSGSPIAAHSPLAAKNTLGVSSPLAARSPMSVRSPAAKRNIQTQEPAPLELAASSGSTLTTNQSNIEHQDSNNENINNSNTLQTLPTDDESISTWSQAQSTISGFTDDSFGFIPAPKSRMPTSITSRSGRKPKNITVITEEVLSPSSPHNILSPCAESSNITFRAASPRVFSPRTPKMTNGSVVHIEDNNQRSMMKLIDELTQERDRLRLDSNLFRRKLQEANDAKMAIVQGKDERIADLMKNIGNLTVLIDEAESEKERNREMLEASNSKSVKELEAELSETVCQLNKLRGSYELLKRAKQLHSSKSCATKAEKELKELEEELLQVILEKDEMAEKFDECMDELERYNKLEDVNEKKIKNQTATIDKLKKQLEGKEELESKFDECVEELGRVQGAEEKHQATIQRQTAQIESLKTSLAKLKAELAQKNTKISEILDEKFESETALQERIYRLESEIKSLSNGHKEDKSNYESMIKALKEQLNTANQSCEEEKASLVKGVEEMKDGFTQSIDVYKQKVAALESRLDLATQQNESITNEFSDTKSLFAMRLEECNREKNEVVSKLEQANKEYGSAKAARGKDINMLESELEKALASKLETDKQLKDTRRQLHNALHSLDAMSIDGGKTRADLEDIMKHLNTEKDLLHRELVELRYQTEEQKNTIKYLNLDKRRCEESCDGLRSKIRELEAKGHFGSSDEREMMQLEIKYLKNMLDKANTINSSSTKCGKNESNRALEEQVEQLRASEKSRAAELSQARQMIQKLKTKEKYLESRVESLANQITLTVQEYETRLGEAREMGHI</sequence>
<protein>
    <submittedName>
        <fullName evidence="3">Uncharacterized protein</fullName>
    </submittedName>
</protein>
<keyword evidence="1" id="KW-0175">Coiled coil</keyword>
<evidence type="ECO:0000313" key="4">
    <source>
        <dbReference type="Proteomes" id="UP001530400"/>
    </source>
</evidence>
<feature type="region of interest" description="Disordered" evidence="2">
    <location>
        <begin position="1"/>
        <end position="117"/>
    </location>
</feature>
<dbReference type="AlphaFoldDB" id="A0ABD3PJT6"/>
<reference evidence="3 4" key="1">
    <citation type="submission" date="2024-10" db="EMBL/GenBank/DDBJ databases">
        <title>Updated reference genomes for cyclostephanoid diatoms.</title>
        <authorList>
            <person name="Roberts W.R."/>
            <person name="Alverson A.J."/>
        </authorList>
    </citation>
    <scope>NUCLEOTIDE SEQUENCE [LARGE SCALE GENOMIC DNA]</scope>
    <source>
        <strain evidence="3 4">AJA010-31</strain>
    </source>
</reference>
<feature type="coiled-coil region" evidence="1">
    <location>
        <begin position="224"/>
        <end position="405"/>
    </location>
</feature>
<proteinExistence type="predicted"/>
<feature type="compositionally biased region" description="Polar residues" evidence="2">
    <location>
        <begin position="107"/>
        <end position="117"/>
    </location>
</feature>
<organism evidence="3 4">
    <name type="scientific">Cyclotella atomus</name>
    <dbReference type="NCBI Taxonomy" id="382360"/>
    <lineage>
        <taxon>Eukaryota</taxon>
        <taxon>Sar</taxon>
        <taxon>Stramenopiles</taxon>
        <taxon>Ochrophyta</taxon>
        <taxon>Bacillariophyta</taxon>
        <taxon>Coscinodiscophyceae</taxon>
        <taxon>Thalassiosirophycidae</taxon>
        <taxon>Stephanodiscales</taxon>
        <taxon>Stephanodiscaceae</taxon>
        <taxon>Cyclotella</taxon>
    </lineage>
</organism>
<feature type="coiled-coil region" evidence="1">
    <location>
        <begin position="654"/>
        <end position="716"/>
    </location>
</feature>
<evidence type="ECO:0000256" key="2">
    <source>
        <dbReference type="SAM" id="MobiDB-lite"/>
    </source>
</evidence>
<evidence type="ECO:0000256" key="1">
    <source>
        <dbReference type="SAM" id="Coils"/>
    </source>
</evidence>
<comment type="caution">
    <text evidence="3">The sequence shown here is derived from an EMBL/GenBank/DDBJ whole genome shotgun (WGS) entry which is preliminary data.</text>
</comment>
<accession>A0ABD3PJT6</accession>
<gene>
    <name evidence="3" type="ORF">ACHAWO_001098</name>
</gene>
<feature type="compositionally biased region" description="Low complexity" evidence="2">
    <location>
        <begin position="7"/>
        <end position="16"/>
    </location>
</feature>